<dbReference type="PANTHER" id="PTHR26450">
    <property type="entry name" value="OLFACTORY RECEPTOR 56B1-RELATED"/>
    <property type="match status" value="1"/>
</dbReference>
<dbReference type="PRINTS" id="PR00237">
    <property type="entry name" value="GPCRRHODOPSN"/>
</dbReference>
<evidence type="ECO:0000256" key="5">
    <source>
        <dbReference type="ARBA" id="ARBA00022725"/>
    </source>
</evidence>
<dbReference type="PROSITE" id="PS00237">
    <property type="entry name" value="G_PROTEIN_RECEP_F1_1"/>
    <property type="match status" value="1"/>
</dbReference>
<keyword evidence="13" id="KW-1185">Reference proteome</keyword>
<keyword evidence="9" id="KW-0675">Receptor</keyword>
<keyword evidence="7 10" id="KW-0472">Membrane</keyword>
<dbReference type="GO" id="GO:0004930">
    <property type="term" value="F:G protein-coupled receptor activity"/>
    <property type="evidence" value="ECO:0007669"/>
    <property type="project" value="UniProtKB-KW"/>
</dbReference>
<keyword evidence="6 10" id="KW-1133">Transmembrane helix</keyword>
<proteinExistence type="inferred from homology"/>
<feature type="transmembrane region" description="Helical" evidence="10">
    <location>
        <begin position="197"/>
        <end position="225"/>
    </location>
</feature>
<dbReference type="PANTHER" id="PTHR26450:SF87">
    <property type="entry name" value="OLFACTORY RECEPTOR 51F2"/>
    <property type="match status" value="1"/>
</dbReference>
<feature type="transmembrane region" description="Helical" evidence="10">
    <location>
        <begin position="237"/>
        <end position="259"/>
    </location>
</feature>
<dbReference type="AlphaFoldDB" id="A0A8D0H9C5"/>
<feature type="transmembrane region" description="Helical" evidence="10">
    <location>
        <begin position="92"/>
        <end position="120"/>
    </location>
</feature>
<dbReference type="Pfam" id="PF13853">
    <property type="entry name" value="7tm_4"/>
    <property type="match status" value="1"/>
</dbReference>
<keyword evidence="5 10" id="KW-0552">Olfaction</keyword>
<evidence type="ECO:0000256" key="6">
    <source>
        <dbReference type="ARBA" id="ARBA00022989"/>
    </source>
</evidence>
<dbReference type="OMA" id="QPMYMLL"/>
<comment type="similarity">
    <text evidence="9">Belongs to the G-protein coupled receptor 1 family.</text>
</comment>
<keyword evidence="3 10" id="KW-0716">Sensory transduction</keyword>
<accession>A0A8D0H9C5</accession>
<keyword evidence="10" id="KW-1003">Cell membrane</keyword>
<dbReference type="GeneTree" id="ENSGT01150000286912"/>
<evidence type="ECO:0000256" key="9">
    <source>
        <dbReference type="RuleBase" id="RU000688"/>
    </source>
</evidence>
<feature type="transmembrane region" description="Helical" evidence="10">
    <location>
        <begin position="60"/>
        <end position="86"/>
    </location>
</feature>
<reference evidence="12" key="2">
    <citation type="submission" date="2025-09" db="UniProtKB">
        <authorList>
            <consortium name="Ensembl"/>
        </authorList>
    </citation>
    <scope>IDENTIFICATION</scope>
</reference>
<dbReference type="GO" id="GO:0004984">
    <property type="term" value="F:olfactory receptor activity"/>
    <property type="evidence" value="ECO:0007669"/>
    <property type="project" value="InterPro"/>
</dbReference>
<keyword evidence="4 9" id="KW-0812">Transmembrane</keyword>
<dbReference type="InterPro" id="IPR000725">
    <property type="entry name" value="Olfact_rcpt"/>
</dbReference>
<dbReference type="CDD" id="cd15917">
    <property type="entry name" value="7tmA_OR51_52-like"/>
    <property type="match status" value="1"/>
</dbReference>
<feature type="transmembrane region" description="Helical" evidence="10">
    <location>
        <begin position="25"/>
        <end position="48"/>
    </location>
</feature>
<evidence type="ECO:0000256" key="7">
    <source>
        <dbReference type="ARBA" id="ARBA00023136"/>
    </source>
</evidence>
<evidence type="ECO:0000313" key="12">
    <source>
        <dbReference type="Ensembl" id="ENSSPUP00000018636.1"/>
    </source>
</evidence>
<name>A0A8D0H9C5_SPHPU</name>
<dbReference type="Proteomes" id="UP000694392">
    <property type="component" value="Unplaced"/>
</dbReference>
<dbReference type="InterPro" id="IPR017452">
    <property type="entry name" value="GPCR_Rhodpsn_7TM"/>
</dbReference>
<organism evidence="12 13">
    <name type="scientific">Sphenodon punctatus</name>
    <name type="common">Tuatara</name>
    <name type="synonym">Hatteria punctata</name>
    <dbReference type="NCBI Taxonomy" id="8508"/>
    <lineage>
        <taxon>Eukaryota</taxon>
        <taxon>Metazoa</taxon>
        <taxon>Chordata</taxon>
        <taxon>Craniata</taxon>
        <taxon>Vertebrata</taxon>
        <taxon>Euteleostomi</taxon>
        <taxon>Lepidosauria</taxon>
        <taxon>Sphenodontia</taxon>
        <taxon>Sphenodontidae</taxon>
        <taxon>Sphenodon</taxon>
    </lineage>
</organism>
<sequence length="312" mass="34661">MSLHFTLGPSPFILVGIPGLQSAHFWVAFPFCAVYTLALLGNCTMLLIIQTERTLHQPMYLLLAMLSAVDLVLSSSTIPKMLAIFWFSAHEIGFHACLAQMFFIHAFTALESGILLAMALDRYVAVCLPLRYTAILTNGAVTRIALGIVCRALLLLLPLLLLVRRLPFCRARLIAHSYCEHMAVVKLACADTQLNSAYGLTVVVTVIGFDVVCIALSYTLILGAVFRLPSADARLKALSTCSSHVSVILLFYTPAVFSFLTHRFGHSVAPYTHILLANLYLFVPPALNPLVYGWRTRLIRQKVLRVFRCHRR</sequence>
<keyword evidence="8 9" id="KW-0807">Transducer</keyword>
<evidence type="ECO:0000256" key="3">
    <source>
        <dbReference type="ARBA" id="ARBA00022606"/>
    </source>
</evidence>
<feature type="domain" description="G-protein coupled receptors family 1 profile" evidence="11">
    <location>
        <begin position="41"/>
        <end position="292"/>
    </location>
</feature>
<dbReference type="PRINTS" id="PR00245">
    <property type="entry name" value="OLFACTORYR"/>
</dbReference>
<protein>
    <recommendedName>
        <fullName evidence="10">Olfactory receptor</fullName>
    </recommendedName>
</protein>
<feature type="transmembrane region" description="Helical" evidence="10">
    <location>
        <begin position="271"/>
        <end position="292"/>
    </location>
</feature>
<dbReference type="FunFam" id="1.20.1070.10:FF:000006">
    <property type="entry name" value="Olfactory receptor"/>
    <property type="match status" value="1"/>
</dbReference>
<comment type="function">
    <text evidence="1">Odorant receptor.</text>
</comment>
<dbReference type="PROSITE" id="PS50262">
    <property type="entry name" value="G_PROTEIN_RECEP_F1_2"/>
    <property type="match status" value="1"/>
</dbReference>
<evidence type="ECO:0000256" key="4">
    <source>
        <dbReference type="ARBA" id="ARBA00022692"/>
    </source>
</evidence>
<feature type="transmembrane region" description="Helical" evidence="10">
    <location>
        <begin position="141"/>
        <end position="163"/>
    </location>
</feature>
<reference evidence="12" key="1">
    <citation type="submission" date="2025-08" db="UniProtKB">
        <authorList>
            <consortium name="Ensembl"/>
        </authorList>
    </citation>
    <scope>IDENTIFICATION</scope>
</reference>
<evidence type="ECO:0000313" key="13">
    <source>
        <dbReference type="Proteomes" id="UP000694392"/>
    </source>
</evidence>
<evidence type="ECO:0000259" key="11">
    <source>
        <dbReference type="PROSITE" id="PS50262"/>
    </source>
</evidence>
<evidence type="ECO:0000256" key="8">
    <source>
        <dbReference type="ARBA" id="ARBA00023224"/>
    </source>
</evidence>
<keyword evidence="9" id="KW-0297">G-protein coupled receptor</keyword>
<comment type="subcellular location">
    <subcellularLocation>
        <location evidence="10">Cell membrane</location>
        <topology evidence="10">Multi-pass membrane protein</topology>
    </subcellularLocation>
    <subcellularLocation>
        <location evidence="2">Membrane</location>
        <topology evidence="2">Multi-pass membrane protein</topology>
    </subcellularLocation>
</comment>
<dbReference type="Gene3D" id="1.20.1070.10">
    <property type="entry name" value="Rhodopsin 7-helix transmembrane proteins"/>
    <property type="match status" value="1"/>
</dbReference>
<evidence type="ECO:0000256" key="2">
    <source>
        <dbReference type="ARBA" id="ARBA00004141"/>
    </source>
</evidence>
<evidence type="ECO:0000256" key="1">
    <source>
        <dbReference type="ARBA" id="ARBA00002936"/>
    </source>
</evidence>
<dbReference type="InterPro" id="IPR000276">
    <property type="entry name" value="GPCR_Rhodpsn"/>
</dbReference>
<dbReference type="InterPro" id="IPR050402">
    <property type="entry name" value="OR51/52/56-like"/>
</dbReference>
<dbReference type="Ensembl" id="ENSSPUT00000019851.1">
    <property type="protein sequence ID" value="ENSSPUP00000018636.1"/>
    <property type="gene ID" value="ENSSPUG00000014382.1"/>
</dbReference>
<dbReference type="GO" id="GO:0005886">
    <property type="term" value="C:plasma membrane"/>
    <property type="evidence" value="ECO:0007669"/>
    <property type="project" value="UniProtKB-SubCell"/>
</dbReference>
<dbReference type="SUPFAM" id="SSF81321">
    <property type="entry name" value="Family A G protein-coupled receptor-like"/>
    <property type="match status" value="1"/>
</dbReference>
<evidence type="ECO:0000256" key="10">
    <source>
        <dbReference type="RuleBase" id="RU363047"/>
    </source>
</evidence>